<dbReference type="InterPro" id="IPR010730">
    <property type="entry name" value="HET"/>
</dbReference>
<dbReference type="GO" id="GO:0004672">
    <property type="term" value="F:protein kinase activity"/>
    <property type="evidence" value="ECO:0007669"/>
    <property type="project" value="InterPro"/>
</dbReference>
<evidence type="ECO:0000313" key="4">
    <source>
        <dbReference type="Proteomes" id="UP000605986"/>
    </source>
</evidence>
<dbReference type="SUPFAM" id="SSF56112">
    <property type="entry name" value="Protein kinase-like (PK-like)"/>
    <property type="match status" value="1"/>
</dbReference>
<protein>
    <recommendedName>
        <fullName evidence="2">Protein kinase domain-containing protein</fullName>
    </recommendedName>
</protein>
<organism evidence="3 4">
    <name type="scientific">Fusarium austroafricanum</name>
    <dbReference type="NCBI Taxonomy" id="2364996"/>
    <lineage>
        <taxon>Eukaryota</taxon>
        <taxon>Fungi</taxon>
        <taxon>Dikarya</taxon>
        <taxon>Ascomycota</taxon>
        <taxon>Pezizomycotina</taxon>
        <taxon>Sordariomycetes</taxon>
        <taxon>Hypocreomycetidae</taxon>
        <taxon>Hypocreales</taxon>
        <taxon>Nectriaceae</taxon>
        <taxon>Fusarium</taxon>
        <taxon>Fusarium concolor species complex</taxon>
    </lineage>
</organism>
<evidence type="ECO:0000259" key="2">
    <source>
        <dbReference type="PROSITE" id="PS50011"/>
    </source>
</evidence>
<dbReference type="Pfam" id="PF00069">
    <property type="entry name" value="Pkinase"/>
    <property type="match status" value="1"/>
</dbReference>
<evidence type="ECO:0000256" key="1">
    <source>
        <dbReference type="SAM" id="MobiDB-lite"/>
    </source>
</evidence>
<dbReference type="InterPro" id="IPR011009">
    <property type="entry name" value="Kinase-like_dom_sf"/>
</dbReference>
<reference evidence="3" key="1">
    <citation type="submission" date="2020-01" db="EMBL/GenBank/DDBJ databases">
        <title>Identification and distribution of gene clusters putatively required for synthesis of sphingolipid metabolism inhibitors in phylogenetically diverse species of the filamentous fungus Fusarium.</title>
        <authorList>
            <person name="Kim H.-S."/>
            <person name="Busman M."/>
            <person name="Brown D.W."/>
            <person name="Divon H."/>
            <person name="Uhlig S."/>
            <person name="Proctor R.H."/>
        </authorList>
    </citation>
    <scope>NUCLEOTIDE SEQUENCE</scope>
    <source>
        <strain evidence="3">NRRL 53441</strain>
    </source>
</reference>
<sequence>MTDTRSKFEVFLDDCDEAEEKYKAGETFIPTTIIEPMIAPEYISGILEGECENHQRLNERIHDQTRPAKIIFLIVARSGNLGILDKFLSGNFSDFDLPIEVERDRLECKVRTVRNGNLTKDLFGNMKWNDAQAFRDNQWPFLSPIFKDRFEFELKRGIPLPLVERGHSIISGFSTVCWVKMHPDHIPKIKMERLAMKKMDFGSEDEIKFTNKELKNLIRIRELEHLHLVRPVLTCTRGEDLETPDPSKRNEAFFFFPWADAGDLDSFWKKSSNENGSHIPWMLGQMVGLCCALELLRDVNCRHGDLKPANILCFAGKSGNPVLKITDVGLSKFHILATSKRLKGTTARTTTKRYIPPEFDIYLRDIESSQGRSEDIELSREFDIWSLGCIFIEFLIWVKLGQDEYKKYDSVMSDDRRFWDSERRTLNATVKERIKSLEAATAGDDLHKLLDLIQESMLVPKEERENAFLIRKKLEVIRDVYGESSSPPEETRLPLDLTGEQDLQQNHPQHSLETPKESEGADLGDVAPPPNPSELNTMAIPPNNAAAQNQSAKLQDRWAVTIDNGFARKLFSHSALAPPRENSQLCNECSAIRFWEPNVEFSGSVKGFLSRSSSCALCNLLYVVSRKLGLGEDQELRFVRNGPTLNSIVAHNQPVLSLFSDPGYNTNDLGFAQVGYPALPLPESPQRYRLFKSWIHTCDNEHGHAPEVCDTVRMPTRLIYVGEFTERLEEIKDARFQRYLALSHCWGGAPSLRTLTNNIEEFRKEIPHDHLPLNFQEAIRVTRGLKIPYLWIDSLCIIQDDYKDWQQEASRMGQVFSNAYCTIAATSAATSNEGFITPKTDPAPSVAIRTPYGGLLHISEFLEDLHQDLELARLNTRGWVMQERALSRRTLHFTKTQVYWECGNGVHCERLLKLSNPQSSLFEDSDFPRSILKYYKGGRITLFQNLYQKYSRLNFSRISDRPVAILGLEKRLSAVLETRGVFGIFEQYLARSLLWSRPEEAFLTHISFADGIVVPSWSWMAYEGPITYANIPFNRVEWSNECVLSSGGETDANAEWPVLKVVARDLTLQKLDMLNKVKLDEKSGGDLSSLRGVVLGKDKDKELRDQLHYVLLITQSKDQRGGKTAYVRAGVAWLLHHNIGSGGEEIDIY</sequence>
<dbReference type="PANTHER" id="PTHR33112:SF10">
    <property type="entry name" value="TOL"/>
    <property type="match status" value="1"/>
</dbReference>
<dbReference type="Proteomes" id="UP000605986">
    <property type="component" value="Unassembled WGS sequence"/>
</dbReference>
<dbReference type="GO" id="GO:0005524">
    <property type="term" value="F:ATP binding"/>
    <property type="evidence" value="ECO:0007669"/>
    <property type="project" value="InterPro"/>
</dbReference>
<dbReference type="PROSITE" id="PS50011">
    <property type="entry name" value="PROTEIN_KINASE_DOM"/>
    <property type="match status" value="1"/>
</dbReference>
<proteinExistence type="predicted"/>
<evidence type="ECO:0000313" key="3">
    <source>
        <dbReference type="EMBL" id="KAF4447661.1"/>
    </source>
</evidence>
<keyword evidence="4" id="KW-1185">Reference proteome</keyword>
<dbReference type="SMART" id="SM00220">
    <property type="entry name" value="S_TKc"/>
    <property type="match status" value="1"/>
</dbReference>
<dbReference type="PROSITE" id="PS00108">
    <property type="entry name" value="PROTEIN_KINASE_ST"/>
    <property type="match status" value="1"/>
</dbReference>
<dbReference type="InterPro" id="IPR000719">
    <property type="entry name" value="Prot_kinase_dom"/>
</dbReference>
<name>A0A8H4NWZ9_9HYPO</name>
<dbReference type="Gene3D" id="1.10.510.10">
    <property type="entry name" value="Transferase(Phosphotransferase) domain 1"/>
    <property type="match status" value="1"/>
</dbReference>
<comment type="caution">
    <text evidence="3">The sequence shown here is derived from an EMBL/GenBank/DDBJ whole genome shotgun (WGS) entry which is preliminary data.</text>
</comment>
<dbReference type="OrthoDB" id="5125733at2759"/>
<dbReference type="PANTHER" id="PTHR33112">
    <property type="entry name" value="DOMAIN PROTEIN, PUTATIVE-RELATED"/>
    <property type="match status" value="1"/>
</dbReference>
<dbReference type="EMBL" id="JAADJG010000383">
    <property type="protein sequence ID" value="KAF4447661.1"/>
    <property type="molecule type" value="Genomic_DNA"/>
</dbReference>
<feature type="compositionally biased region" description="Polar residues" evidence="1">
    <location>
        <begin position="503"/>
        <end position="512"/>
    </location>
</feature>
<feature type="domain" description="Protein kinase" evidence="2">
    <location>
        <begin position="163"/>
        <end position="477"/>
    </location>
</feature>
<gene>
    <name evidence="3" type="ORF">F53441_8807</name>
</gene>
<dbReference type="AlphaFoldDB" id="A0A8H4NWZ9"/>
<feature type="region of interest" description="Disordered" evidence="1">
    <location>
        <begin position="503"/>
        <end position="535"/>
    </location>
</feature>
<accession>A0A8H4NWZ9</accession>
<dbReference type="Pfam" id="PF06985">
    <property type="entry name" value="HET"/>
    <property type="match status" value="1"/>
</dbReference>
<dbReference type="InterPro" id="IPR008271">
    <property type="entry name" value="Ser/Thr_kinase_AS"/>
</dbReference>